<evidence type="ECO:0000256" key="3">
    <source>
        <dbReference type="SAM" id="SignalP"/>
    </source>
</evidence>
<keyword evidence="2" id="KW-0812">Transmembrane</keyword>
<feature type="transmembrane region" description="Helical" evidence="2">
    <location>
        <begin position="47"/>
        <end position="73"/>
    </location>
</feature>
<evidence type="ECO:0000313" key="5">
    <source>
        <dbReference type="Proteomes" id="UP000663846"/>
    </source>
</evidence>
<comment type="caution">
    <text evidence="4">The sequence shown here is derived from an EMBL/GenBank/DDBJ whole genome shotgun (WGS) entry which is preliminary data.</text>
</comment>
<evidence type="ECO:0000313" key="4">
    <source>
        <dbReference type="EMBL" id="CAE6455843.1"/>
    </source>
</evidence>
<evidence type="ECO:0000256" key="1">
    <source>
        <dbReference type="SAM" id="MobiDB-lite"/>
    </source>
</evidence>
<sequence>MALPLYVAFVFQVMGLVYAERVSTTSGAPVASSPPISATPHTNLKPMIPIIVASALGGFFGFLLVVFGGLYFIRRRGRSKDVNNVIEGAHFPTMAYNSHPITRPSISANPHSGYDYSRWDKSEDGQTPSTPPGLPAIIHS</sequence>
<organism evidence="4 5">
    <name type="scientific">Rhizoctonia solani</name>
    <dbReference type="NCBI Taxonomy" id="456999"/>
    <lineage>
        <taxon>Eukaryota</taxon>
        <taxon>Fungi</taxon>
        <taxon>Dikarya</taxon>
        <taxon>Basidiomycota</taxon>
        <taxon>Agaricomycotina</taxon>
        <taxon>Agaricomycetes</taxon>
        <taxon>Cantharellales</taxon>
        <taxon>Ceratobasidiaceae</taxon>
        <taxon>Rhizoctonia</taxon>
    </lineage>
</organism>
<accession>A0A8H3GKW4</accession>
<evidence type="ECO:0000256" key="2">
    <source>
        <dbReference type="SAM" id="Phobius"/>
    </source>
</evidence>
<dbReference type="OrthoDB" id="19448at2759"/>
<feature type="region of interest" description="Disordered" evidence="1">
    <location>
        <begin position="102"/>
        <end position="140"/>
    </location>
</feature>
<name>A0A8H3GKW4_9AGAM</name>
<evidence type="ECO:0008006" key="6">
    <source>
        <dbReference type="Google" id="ProtNLM"/>
    </source>
</evidence>
<reference evidence="4" key="1">
    <citation type="submission" date="2021-01" db="EMBL/GenBank/DDBJ databases">
        <authorList>
            <person name="Kaushik A."/>
        </authorList>
    </citation>
    <scope>NUCLEOTIDE SEQUENCE</scope>
    <source>
        <strain evidence="4">AG1-1C</strain>
    </source>
</reference>
<keyword evidence="2" id="KW-0472">Membrane</keyword>
<feature type="signal peptide" evidence="3">
    <location>
        <begin position="1"/>
        <end position="19"/>
    </location>
</feature>
<protein>
    <recommendedName>
        <fullName evidence="6">Mid2 domain-containing protein</fullName>
    </recommendedName>
</protein>
<proteinExistence type="predicted"/>
<dbReference type="Proteomes" id="UP000663846">
    <property type="component" value="Unassembled WGS sequence"/>
</dbReference>
<gene>
    <name evidence="4" type="ORF">RDB_LOCUS152280</name>
</gene>
<keyword evidence="2" id="KW-1133">Transmembrane helix</keyword>
<keyword evidence="3" id="KW-0732">Signal</keyword>
<dbReference type="AlphaFoldDB" id="A0A8H3GKW4"/>
<dbReference type="EMBL" id="CAJMWS010000626">
    <property type="protein sequence ID" value="CAE6455843.1"/>
    <property type="molecule type" value="Genomic_DNA"/>
</dbReference>
<feature type="chain" id="PRO_5034168298" description="Mid2 domain-containing protein" evidence="3">
    <location>
        <begin position="20"/>
        <end position="140"/>
    </location>
</feature>